<dbReference type="SUPFAM" id="SSF55729">
    <property type="entry name" value="Acyl-CoA N-acyltransferases (Nat)"/>
    <property type="match status" value="1"/>
</dbReference>
<protein>
    <submittedName>
        <fullName evidence="4">GNAT family N-acetyltransferase</fullName>
    </submittedName>
</protein>
<dbReference type="PANTHER" id="PTHR43877:SF2">
    <property type="entry name" value="AMINOALKYLPHOSPHONATE N-ACETYLTRANSFERASE-RELATED"/>
    <property type="match status" value="1"/>
</dbReference>
<keyword evidence="1 4" id="KW-0808">Transferase</keyword>
<sequence>MRDATFSIRPTTDADWREVRRLRLEMLADTPIAFGETLAHAQAVGEAEWRMRGRRGTNDGGTVLVAITNDGRWVGTMGTYTPNGTTVPMLVGVYVTPEFRGEAAGVTSALLEGVEQWTRERSDRITLHVHEDNTRAHAYYVKKGYRDTGVTMPYDLDPAKRQLEMVKILASGEAGPA</sequence>
<dbReference type="InterPro" id="IPR050832">
    <property type="entry name" value="Bact_Acetyltransf"/>
</dbReference>
<dbReference type="PROSITE" id="PS51186">
    <property type="entry name" value="GNAT"/>
    <property type="match status" value="1"/>
</dbReference>
<reference evidence="5" key="1">
    <citation type="submission" date="2018-04" db="EMBL/GenBank/DDBJ databases">
        <authorList>
            <person name="Liu S."/>
            <person name="Wang Z."/>
            <person name="Li J."/>
        </authorList>
    </citation>
    <scope>NUCLEOTIDE SEQUENCE [LARGE SCALE GENOMIC DNA]</scope>
    <source>
        <strain evidence="5">622</strain>
    </source>
</reference>
<keyword evidence="5" id="KW-1185">Reference proteome</keyword>
<dbReference type="Proteomes" id="UP000244962">
    <property type="component" value="Unassembled WGS sequence"/>
</dbReference>
<dbReference type="GO" id="GO:0016747">
    <property type="term" value="F:acyltransferase activity, transferring groups other than amino-acyl groups"/>
    <property type="evidence" value="ECO:0007669"/>
    <property type="project" value="InterPro"/>
</dbReference>
<accession>A0A2U1TBI4</accession>
<dbReference type="AlphaFoldDB" id="A0A2U1TBI4"/>
<gene>
    <name evidence="4" type="ORF">DF223_11660</name>
</gene>
<dbReference type="InterPro" id="IPR000182">
    <property type="entry name" value="GNAT_dom"/>
</dbReference>
<dbReference type="PANTHER" id="PTHR43877">
    <property type="entry name" value="AMINOALKYLPHOSPHONATE N-ACETYLTRANSFERASE-RELATED-RELATED"/>
    <property type="match status" value="1"/>
</dbReference>
<dbReference type="RefSeq" id="WP_108963291.1">
    <property type="nucleotide sequence ID" value="NZ_QEFB01000013.1"/>
</dbReference>
<evidence type="ECO:0000313" key="5">
    <source>
        <dbReference type="Proteomes" id="UP000244962"/>
    </source>
</evidence>
<name>A0A2U1TBI4_9MICO</name>
<evidence type="ECO:0000256" key="1">
    <source>
        <dbReference type="ARBA" id="ARBA00022679"/>
    </source>
</evidence>
<evidence type="ECO:0000256" key="2">
    <source>
        <dbReference type="ARBA" id="ARBA00023315"/>
    </source>
</evidence>
<dbReference type="CDD" id="cd04301">
    <property type="entry name" value="NAT_SF"/>
    <property type="match status" value="1"/>
</dbReference>
<feature type="domain" description="N-acetyltransferase" evidence="3">
    <location>
        <begin position="6"/>
        <end position="170"/>
    </location>
</feature>
<evidence type="ECO:0000313" key="4">
    <source>
        <dbReference type="EMBL" id="PWC06257.1"/>
    </source>
</evidence>
<organism evidence="4 5">
    <name type="scientific">Mycetocola zhujimingii</name>
    <dbReference type="NCBI Taxonomy" id="2079792"/>
    <lineage>
        <taxon>Bacteria</taxon>
        <taxon>Bacillati</taxon>
        <taxon>Actinomycetota</taxon>
        <taxon>Actinomycetes</taxon>
        <taxon>Micrococcales</taxon>
        <taxon>Microbacteriaceae</taxon>
        <taxon>Mycetocola</taxon>
    </lineage>
</organism>
<keyword evidence="2" id="KW-0012">Acyltransferase</keyword>
<dbReference type="Gene3D" id="3.40.630.30">
    <property type="match status" value="1"/>
</dbReference>
<evidence type="ECO:0000259" key="3">
    <source>
        <dbReference type="PROSITE" id="PS51186"/>
    </source>
</evidence>
<comment type="caution">
    <text evidence="4">The sequence shown here is derived from an EMBL/GenBank/DDBJ whole genome shotgun (WGS) entry which is preliminary data.</text>
</comment>
<proteinExistence type="predicted"/>
<dbReference type="InterPro" id="IPR016181">
    <property type="entry name" value="Acyl_CoA_acyltransferase"/>
</dbReference>
<dbReference type="EMBL" id="QEFB01000013">
    <property type="protein sequence ID" value="PWC06257.1"/>
    <property type="molecule type" value="Genomic_DNA"/>
</dbReference>
<dbReference type="Pfam" id="PF00583">
    <property type="entry name" value="Acetyltransf_1"/>
    <property type="match status" value="1"/>
</dbReference>